<sequence>MGTVPSYSPPHVPGGDTGGNAASDLPTMGYADAPSTDVVDVVDYDDYDDDDCHRDVVPTNELRLPIRRTHGGGMDERAVGDHRDEFYLRLSGGAANASTISAWRPPPNSANWKSRDQLDAWMDIVVHWNTGKDGLDARAYRSRHKTFYSRMKPASCNLGRRTGMHLREAVIADGASNTATVTATVLCRYNKAGNGSILYLAVDQLFDALFELHSLELSHRGRDATKAIADERYANVPDATIRAFLDTCPVCAVRRGHHNGRTIDIASNNGGGDSHFDIGCPSRG</sequence>
<dbReference type="AlphaFoldDB" id="A0ABD3SEP9"/>
<evidence type="ECO:0008006" key="4">
    <source>
        <dbReference type="Google" id="ProtNLM"/>
    </source>
</evidence>
<keyword evidence="3" id="KW-1185">Reference proteome</keyword>
<organism evidence="2 3">
    <name type="scientific">Cyclostephanos tholiformis</name>
    <dbReference type="NCBI Taxonomy" id="382380"/>
    <lineage>
        <taxon>Eukaryota</taxon>
        <taxon>Sar</taxon>
        <taxon>Stramenopiles</taxon>
        <taxon>Ochrophyta</taxon>
        <taxon>Bacillariophyta</taxon>
        <taxon>Coscinodiscophyceae</taxon>
        <taxon>Thalassiosirophycidae</taxon>
        <taxon>Stephanodiscales</taxon>
        <taxon>Stephanodiscaceae</taxon>
        <taxon>Cyclostephanos</taxon>
    </lineage>
</organism>
<proteinExistence type="predicted"/>
<feature type="region of interest" description="Disordered" evidence="1">
    <location>
        <begin position="1"/>
        <end position="32"/>
    </location>
</feature>
<reference evidence="2 3" key="1">
    <citation type="submission" date="2024-10" db="EMBL/GenBank/DDBJ databases">
        <title>Updated reference genomes for cyclostephanoid diatoms.</title>
        <authorList>
            <person name="Roberts W.R."/>
            <person name="Alverson A.J."/>
        </authorList>
    </citation>
    <scope>NUCLEOTIDE SEQUENCE [LARGE SCALE GENOMIC DNA]</scope>
    <source>
        <strain evidence="2 3">AJA228-03</strain>
    </source>
</reference>
<name>A0ABD3SEP9_9STRA</name>
<accession>A0ABD3SEP9</accession>
<evidence type="ECO:0000313" key="2">
    <source>
        <dbReference type="EMBL" id="KAL3823024.1"/>
    </source>
</evidence>
<gene>
    <name evidence="2" type="ORF">ACHAXA_005212</name>
</gene>
<protein>
    <recommendedName>
        <fullName evidence="4">Integrase zinc-binding domain-containing protein</fullName>
    </recommendedName>
</protein>
<comment type="caution">
    <text evidence="2">The sequence shown here is derived from an EMBL/GenBank/DDBJ whole genome shotgun (WGS) entry which is preliminary data.</text>
</comment>
<dbReference type="EMBL" id="JALLPB020000048">
    <property type="protein sequence ID" value="KAL3823024.1"/>
    <property type="molecule type" value="Genomic_DNA"/>
</dbReference>
<dbReference type="Proteomes" id="UP001530377">
    <property type="component" value="Unassembled WGS sequence"/>
</dbReference>
<evidence type="ECO:0000256" key="1">
    <source>
        <dbReference type="SAM" id="MobiDB-lite"/>
    </source>
</evidence>
<evidence type="ECO:0000313" key="3">
    <source>
        <dbReference type="Proteomes" id="UP001530377"/>
    </source>
</evidence>